<organism evidence="2 3">
    <name type="scientific">Arthrobacter phage Nandita</name>
    <dbReference type="NCBI Taxonomy" id="2419963"/>
    <lineage>
        <taxon>Viruses</taxon>
        <taxon>Duplodnaviria</taxon>
        <taxon>Heunggongvirae</taxon>
        <taxon>Uroviricota</taxon>
        <taxon>Caudoviricetes</taxon>
        <taxon>Daemsvirinae</taxon>
        <taxon>Nanditavirus</taxon>
        <taxon>Nanditavirus nandita</taxon>
    </lineage>
</organism>
<name>A0A3G2KI15_9CAUD</name>
<gene>
    <name evidence="2" type="primary">21</name>
    <name evidence="2" type="ORF">PBI_NANDITA_21</name>
</gene>
<dbReference type="Proteomes" id="UP000267628">
    <property type="component" value="Segment"/>
</dbReference>
<dbReference type="Pfam" id="PF22768">
    <property type="entry name" value="SPP1_Dit"/>
    <property type="match status" value="1"/>
</dbReference>
<proteinExistence type="predicted"/>
<reference evidence="2 3" key="1">
    <citation type="submission" date="2018-09" db="EMBL/GenBank/DDBJ databases">
        <authorList>
            <person name="Zack K."/>
            <person name="Stoner T.H."/>
            <person name="Garlena R.A."/>
            <person name="Russell D.A."/>
            <person name="Pope W.H."/>
            <person name="Jacobs-Sera D."/>
            <person name="Hatfull G.F."/>
        </authorList>
    </citation>
    <scope>NUCLEOTIDE SEQUENCE [LARGE SCALE GENOMIC DNA]</scope>
</reference>
<protein>
    <submittedName>
        <fullName evidence="2">Minor tail protein</fullName>
    </submittedName>
</protein>
<dbReference type="Gene3D" id="2.60.120.860">
    <property type="match status" value="1"/>
</dbReference>
<dbReference type="RefSeq" id="YP_010760850.1">
    <property type="nucleotide sequence ID" value="NC_073588.1"/>
</dbReference>
<evidence type="ECO:0000313" key="2">
    <source>
        <dbReference type="EMBL" id="AYN58642.1"/>
    </source>
</evidence>
<evidence type="ECO:0000259" key="1">
    <source>
        <dbReference type="Pfam" id="PF22768"/>
    </source>
</evidence>
<evidence type="ECO:0000313" key="3">
    <source>
        <dbReference type="Proteomes" id="UP000267628"/>
    </source>
</evidence>
<dbReference type="KEGG" id="vg:80033948"/>
<dbReference type="GeneID" id="80033948"/>
<keyword evidence="3" id="KW-1185">Reference proteome</keyword>
<dbReference type="EMBL" id="MH834621">
    <property type="protein sequence ID" value="AYN58642.1"/>
    <property type="molecule type" value="Genomic_DNA"/>
</dbReference>
<feature type="domain" description="Siphovirus-type tail component C-terminal" evidence="1">
    <location>
        <begin position="205"/>
        <end position="293"/>
    </location>
</feature>
<accession>A0A3G2KI15</accession>
<sequence length="306" mass="33056">MPYPGPITYPSALLFPGAGARGFPIRIGIGDLVLNNIEEDGTAWTVNPDGFEGWEGSPAPTLKLEQRVRADGATESESYLTPRTMSVAGVVKTEEPWMLSYAEDRLNAACSLDPFLLTVCEQERIRNAVARRQDTVIFKARRGRGNTADFSIQFVAKDPRKYGDLVTVPTGLPFSSGGLIRPSTWPRTWTGVSGTGVIRVNNPGNTQAPVWLRIDGPVPAGGWTVTHVGKQRSLAFATALALGSGEFVTVDMERREVLAQGQAPRAGYVTSRGWFSLDPGDNDIAFSAQNYSPTALLTVSTKPAWS</sequence>
<dbReference type="InterPro" id="IPR054738">
    <property type="entry name" value="Siphovirus-type_tail_C"/>
</dbReference>